<comment type="caution">
    <text evidence="8">The sequence shown here is derived from an EMBL/GenBank/DDBJ whole genome shotgun (WGS) entry which is preliminary data.</text>
</comment>
<protein>
    <submittedName>
        <fullName evidence="8">Multidrug resistance protein Stp</fullName>
    </submittedName>
</protein>
<feature type="transmembrane region" description="Helical" evidence="6">
    <location>
        <begin position="270"/>
        <end position="295"/>
    </location>
</feature>
<evidence type="ECO:0000313" key="9">
    <source>
        <dbReference type="Proteomes" id="UP000475265"/>
    </source>
</evidence>
<organism evidence="8 9">
    <name type="scientific">Pseudomonas frederiksbergensis</name>
    <dbReference type="NCBI Taxonomy" id="104087"/>
    <lineage>
        <taxon>Bacteria</taxon>
        <taxon>Pseudomonadati</taxon>
        <taxon>Pseudomonadota</taxon>
        <taxon>Gammaproteobacteria</taxon>
        <taxon>Pseudomonadales</taxon>
        <taxon>Pseudomonadaceae</taxon>
        <taxon>Pseudomonas</taxon>
    </lineage>
</organism>
<dbReference type="PROSITE" id="PS50850">
    <property type="entry name" value="MFS"/>
    <property type="match status" value="1"/>
</dbReference>
<evidence type="ECO:0000313" key="8">
    <source>
        <dbReference type="EMBL" id="KAF2391864.1"/>
    </source>
</evidence>
<feature type="transmembrane region" description="Helical" evidence="6">
    <location>
        <begin position="110"/>
        <end position="128"/>
    </location>
</feature>
<keyword evidence="3 6" id="KW-0812">Transmembrane</keyword>
<feature type="transmembrane region" description="Helical" evidence="6">
    <location>
        <begin position="361"/>
        <end position="387"/>
    </location>
</feature>
<dbReference type="PANTHER" id="PTHR42718:SF9">
    <property type="entry name" value="MAJOR FACILITATOR SUPERFAMILY MULTIDRUG TRANSPORTER MFSC"/>
    <property type="match status" value="1"/>
</dbReference>
<evidence type="ECO:0000256" key="2">
    <source>
        <dbReference type="ARBA" id="ARBA00022448"/>
    </source>
</evidence>
<evidence type="ECO:0000256" key="3">
    <source>
        <dbReference type="ARBA" id="ARBA00022692"/>
    </source>
</evidence>
<dbReference type="GO" id="GO:0022857">
    <property type="term" value="F:transmembrane transporter activity"/>
    <property type="evidence" value="ECO:0007669"/>
    <property type="project" value="InterPro"/>
</dbReference>
<feature type="transmembrane region" description="Helical" evidence="6">
    <location>
        <begin position="140"/>
        <end position="162"/>
    </location>
</feature>
<feature type="domain" description="Major facilitator superfamily (MFS) profile" evidence="7">
    <location>
        <begin position="15"/>
        <end position="493"/>
    </location>
</feature>
<feature type="transmembrane region" description="Helical" evidence="6">
    <location>
        <begin position="408"/>
        <end position="428"/>
    </location>
</feature>
<feature type="transmembrane region" description="Helical" evidence="6">
    <location>
        <begin position="53"/>
        <end position="73"/>
    </location>
</feature>
<evidence type="ECO:0000256" key="6">
    <source>
        <dbReference type="SAM" id="Phobius"/>
    </source>
</evidence>
<proteinExistence type="predicted"/>
<name>A0A6L5BXF4_9PSED</name>
<dbReference type="PANTHER" id="PTHR42718">
    <property type="entry name" value="MAJOR FACILITATOR SUPERFAMILY MULTIDRUG TRANSPORTER MFSC"/>
    <property type="match status" value="1"/>
</dbReference>
<feature type="transmembrane region" description="Helical" evidence="6">
    <location>
        <begin position="465"/>
        <end position="489"/>
    </location>
</feature>
<feature type="transmembrane region" description="Helical" evidence="6">
    <location>
        <begin position="200"/>
        <end position="219"/>
    </location>
</feature>
<dbReference type="GO" id="GO:0016020">
    <property type="term" value="C:membrane"/>
    <property type="evidence" value="ECO:0007669"/>
    <property type="project" value="UniProtKB-SubCell"/>
</dbReference>
<dbReference type="Gene3D" id="1.20.1250.20">
    <property type="entry name" value="MFS general substrate transporter like domains"/>
    <property type="match status" value="1"/>
</dbReference>
<dbReference type="Gene3D" id="1.20.1720.10">
    <property type="entry name" value="Multidrug resistance protein D"/>
    <property type="match status" value="1"/>
</dbReference>
<feature type="transmembrane region" description="Helical" evidence="6">
    <location>
        <begin position="307"/>
        <end position="325"/>
    </location>
</feature>
<dbReference type="Proteomes" id="UP000475265">
    <property type="component" value="Unassembled WGS sequence"/>
</dbReference>
<keyword evidence="5 6" id="KW-0472">Membrane</keyword>
<evidence type="ECO:0000256" key="5">
    <source>
        <dbReference type="ARBA" id="ARBA00023136"/>
    </source>
</evidence>
<evidence type="ECO:0000256" key="1">
    <source>
        <dbReference type="ARBA" id="ARBA00004141"/>
    </source>
</evidence>
<dbReference type="InterPro" id="IPR020846">
    <property type="entry name" value="MFS_dom"/>
</dbReference>
<reference evidence="8 9" key="1">
    <citation type="submission" date="2019-12" db="EMBL/GenBank/DDBJ databases">
        <title>Endophytic bacteria associated with Panax ginseng seedlings.</title>
        <authorList>
            <person name="Park J.M."/>
            <person name="Shin R."/>
            <person name="Jo S.H."/>
        </authorList>
    </citation>
    <scope>NUCLEOTIDE SEQUENCE [LARGE SCALE GENOMIC DNA]</scope>
    <source>
        <strain evidence="8 9">PgKB32</strain>
    </source>
</reference>
<dbReference type="Pfam" id="PF07690">
    <property type="entry name" value="MFS_1"/>
    <property type="match status" value="1"/>
</dbReference>
<dbReference type="SUPFAM" id="SSF103473">
    <property type="entry name" value="MFS general substrate transporter"/>
    <property type="match status" value="1"/>
</dbReference>
<dbReference type="InterPro" id="IPR011701">
    <property type="entry name" value="MFS"/>
</dbReference>
<dbReference type="EMBL" id="JAAAXX010000002">
    <property type="protein sequence ID" value="KAF2391864.1"/>
    <property type="molecule type" value="Genomic_DNA"/>
</dbReference>
<feature type="transmembrane region" description="Helical" evidence="6">
    <location>
        <begin position="332"/>
        <end position="349"/>
    </location>
</feature>
<dbReference type="PRINTS" id="PR01036">
    <property type="entry name" value="TCRTETB"/>
</dbReference>
<accession>A0A6L5BXF4</accession>
<dbReference type="RefSeq" id="WP_163914425.1">
    <property type="nucleotide sequence ID" value="NZ_JAAAXX010000002.1"/>
</dbReference>
<feature type="transmembrane region" description="Helical" evidence="6">
    <location>
        <begin position="80"/>
        <end position="98"/>
    </location>
</feature>
<feature type="transmembrane region" description="Helical" evidence="6">
    <location>
        <begin position="168"/>
        <end position="188"/>
    </location>
</feature>
<keyword evidence="4 6" id="KW-1133">Transmembrane helix</keyword>
<dbReference type="InterPro" id="IPR005829">
    <property type="entry name" value="Sugar_transporter_CS"/>
</dbReference>
<evidence type="ECO:0000259" key="7">
    <source>
        <dbReference type="PROSITE" id="PS50850"/>
    </source>
</evidence>
<sequence>MENSAASRTTQKNLVLLAVCIAAITMPFNFTAAAVALPAIGRAFDGSPMQLNWVTNAFMLTFGSFLMVAGALADSFGRKKVFIGGVASFAVLSAALTFAADLTTFDLLRAAQGVAAAAAFSGGMSALAQVFDGPARIRAFSFVGSSFGIGLAFGPITAGVMIEAFGWPTIFLLITLLASIAFILAARYMGESRNPDAGGIDWPGAISFTWALGIFTYGVLKVPQSGWSDPFVLGLFAVALLSFIAFVVIEQRVTQPMLDLSLFRYPRFVGVQLLAAAPAYAFVVLLLLLPVRFVGIDGMSEIDAGRLMIALSAPLLFLPIVAGYLTRWLSPSTICGVGLLVSAAGLFWLSHVPTGSAPWVLALPMSVIGIGISLPWGLMDGLAVSVVPKERAGMATGIFSTTRVAGEGVAVAVVTALLSALTASHLSVSTNTAEAAQHLVTGDVAGASTLLAGTSHAALIDAYSAGFSTLLLVLTTITVVAAGVVFLFLDRGDEQKDGVAPVLRAVSPGRPCR</sequence>
<dbReference type="CDD" id="cd17321">
    <property type="entry name" value="MFS_MMR_MDR_like"/>
    <property type="match status" value="1"/>
</dbReference>
<keyword evidence="2" id="KW-0813">Transport</keyword>
<comment type="subcellular location">
    <subcellularLocation>
        <location evidence="1">Membrane</location>
        <topology evidence="1">Multi-pass membrane protein</topology>
    </subcellularLocation>
</comment>
<gene>
    <name evidence="8" type="ORF">FX983_06349</name>
</gene>
<feature type="transmembrane region" description="Helical" evidence="6">
    <location>
        <begin position="231"/>
        <end position="249"/>
    </location>
</feature>
<evidence type="ECO:0000256" key="4">
    <source>
        <dbReference type="ARBA" id="ARBA00022989"/>
    </source>
</evidence>
<dbReference type="PROSITE" id="PS00216">
    <property type="entry name" value="SUGAR_TRANSPORT_1"/>
    <property type="match status" value="1"/>
</dbReference>
<dbReference type="InterPro" id="IPR036259">
    <property type="entry name" value="MFS_trans_sf"/>
</dbReference>
<dbReference type="AlphaFoldDB" id="A0A6L5BXF4"/>